<reference evidence="1 2" key="1">
    <citation type="submission" date="2016-07" db="EMBL/GenBank/DDBJ databases">
        <title>Multiple horizontal gene transfer events from other fungi enriched the ability of initially mycotrophic Trichoderma (Ascomycota) to feed on dead plant biomass.</title>
        <authorList>
            <consortium name="DOE Joint Genome Institute"/>
            <person name="Aerts A."/>
            <person name="Atanasova L."/>
            <person name="Chenthamara K."/>
            <person name="Zhang J."/>
            <person name="Grujic M."/>
            <person name="Henrissat B."/>
            <person name="Kuo A."/>
            <person name="Salamov A."/>
            <person name="Lipzen A."/>
            <person name="Labutti K."/>
            <person name="Barry K."/>
            <person name="Miao Y."/>
            <person name="Rahimi M.J."/>
            <person name="Shen Q."/>
            <person name="Grigoriev I.V."/>
            <person name="Kubicek C.P."/>
            <person name="Druzhinina I.S."/>
        </authorList>
    </citation>
    <scope>NUCLEOTIDE SEQUENCE [LARGE SCALE GENOMIC DNA]</scope>
    <source>
        <strain evidence="1 2">ATCC 18648</strain>
    </source>
</reference>
<keyword evidence="2" id="KW-1185">Reference proteome</keyword>
<dbReference type="AlphaFoldDB" id="A0A2T4BTC9"/>
<dbReference type="Proteomes" id="UP000240760">
    <property type="component" value="Unassembled WGS sequence"/>
</dbReference>
<evidence type="ECO:0000313" key="2">
    <source>
        <dbReference type="Proteomes" id="UP000240760"/>
    </source>
</evidence>
<evidence type="ECO:0000313" key="1">
    <source>
        <dbReference type="EMBL" id="PTB72506.1"/>
    </source>
</evidence>
<dbReference type="PROSITE" id="PS51257">
    <property type="entry name" value="PROKAR_LIPOPROTEIN"/>
    <property type="match status" value="1"/>
</dbReference>
<name>A0A2T4BTC9_TRILO</name>
<gene>
    <name evidence="1" type="ORF">M440DRAFT_159172</name>
</gene>
<organism evidence="1 2">
    <name type="scientific">Trichoderma longibrachiatum ATCC 18648</name>
    <dbReference type="NCBI Taxonomy" id="983965"/>
    <lineage>
        <taxon>Eukaryota</taxon>
        <taxon>Fungi</taxon>
        <taxon>Dikarya</taxon>
        <taxon>Ascomycota</taxon>
        <taxon>Pezizomycotina</taxon>
        <taxon>Sordariomycetes</taxon>
        <taxon>Hypocreomycetidae</taxon>
        <taxon>Hypocreales</taxon>
        <taxon>Hypocreaceae</taxon>
        <taxon>Trichoderma</taxon>
    </lineage>
</organism>
<protein>
    <submittedName>
        <fullName evidence="1">Uncharacterized protein</fullName>
    </submittedName>
</protein>
<dbReference type="EMBL" id="KZ679141">
    <property type="protein sequence ID" value="PTB72506.1"/>
    <property type="molecule type" value="Genomic_DNA"/>
</dbReference>
<accession>A0A2T4BTC9</accession>
<proteinExistence type="predicted"/>
<sequence>MAEQQSRSSSRGPRTFVTMGVRLASPVGALAACFGLRTSAEPIDEGILTLLLTSTTPHCLSFTPKAQAY</sequence>